<dbReference type="PROSITE" id="PS01311">
    <property type="entry name" value="LGT"/>
    <property type="match status" value="1"/>
</dbReference>
<organism evidence="8 9">
    <name type="scientific">candidate division WS6 bacterium RIFOXYB1_FULL_33_14</name>
    <dbReference type="NCBI Taxonomy" id="1817896"/>
    <lineage>
        <taxon>Bacteria</taxon>
        <taxon>Candidatus Dojkabacteria</taxon>
    </lineage>
</organism>
<evidence type="ECO:0000256" key="7">
    <source>
        <dbReference type="SAM" id="Phobius"/>
    </source>
</evidence>
<dbReference type="NCBIfam" id="TIGR00544">
    <property type="entry name" value="lgt"/>
    <property type="match status" value="1"/>
</dbReference>
<evidence type="ECO:0000256" key="4">
    <source>
        <dbReference type="ARBA" id="ARBA00022692"/>
    </source>
</evidence>
<keyword evidence="2" id="KW-1003">Cell membrane</keyword>
<dbReference type="GO" id="GO:0008961">
    <property type="term" value="F:phosphatidylglycerol-prolipoprotein diacylglyceryl transferase activity"/>
    <property type="evidence" value="ECO:0007669"/>
    <property type="project" value="InterPro"/>
</dbReference>
<feature type="transmembrane region" description="Helical" evidence="7">
    <location>
        <begin position="193"/>
        <end position="212"/>
    </location>
</feature>
<keyword evidence="4 7" id="KW-0812">Transmembrane</keyword>
<feature type="transmembrane region" description="Helical" evidence="7">
    <location>
        <begin position="259"/>
        <end position="277"/>
    </location>
</feature>
<dbReference type="Pfam" id="PF01790">
    <property type="entry name" value="LGT"/>
    <property type="match status" value="1"/>
</dbReference>
<sequence length="373" mass="43094">NIPEINSGTVIPYAVWDGGLAFFGGLIGLLISTYLISKKKFLNYFKLTDSILLFLPLIQAIGRLGNFFNYELYGKPTSMYWGIYIPQEYREPPYLDYTHFHPVFLYESVLNLFTFVILISIKKRFKTEGFITGIYLLSYSLIRLLMNTLRIDKEYFLIFETSDLLSALFLISGILIILNSMKKDSIKNRLAKFFSRVVTLSLILLAIISVTLNINLSLGYEFLFVLLTVVIPLLTIILFKVFGITSDFNVTKREERPKLFFVMAISFLLALILSFKTGDMRLITIYTTLNLTFVLGFLITLFWKVSFHMIWSILSLFFILFLWQIPSLYLLCLLIPLIGWSRLQLKRHTLKQVIGGGLLTLLCILLVLTFLKF</sequence>
<feature type="transmembrane region" description="Helical" evidence="7">
    <location>
        <begin position="155"/>
        <end position="181"/>
    </location>
</feature>
<evidence type="ECO:0000313" key="9">
    <source>
        <dbReference type="Proteomes" id="UP000177434"/>
    </source>
</evidence>
<proteinExistence type="inferred from homology"/>
<dbReference type="InterPro" id="IPR001640">
    <property type="entry name" value="Lgt"/>
</dbReference>
<feature type="transmembrane region" description="Helical" evidence="7">
    <location>
        <begin position="218"/>
        <end position="239"/>
    </location>
</feature>
<feature type="transmembrane region" description="Helical" evidence="7">
    <location>
        <begin position="103"/>
        <end position="121"/>
    </location>
</feature>
<comment type="caution">
    <text evidence="8">The sequence shown here is derived from an EMBL/GenBank/DDBJ whole genome shotgun (WGS) entry which is preliminary data.</text>
</comment>
<feature type="transmembrane region" description="Helical" evidence="7">
    <location>
        <begin position="44"/>
        <end position="62"/>
    </location>
</feature>
<dbReference type="GO" id="GO:0005886">
    <property type="term" value="C:plasma membrane"/>
    <property type="evidence" value="ECO:0007669"/>
    <property type="project" value="InterPro"/>
</dbReference>
<keyword evidence="6 7" id="KW-0472">Membrane</keyword>
<keyword evidence="5 7" id="KW-1133">Transmembrane helix</keyword>
<evidence type="ECO:0000256" key="6">
    <source>
        <dbReference type="ARBA" id="ARBA00023136"/>
    </source>
</evidence>
<dbReference type="PANTHER" id="PTHR30589">
    <property type="entry name" value="PROLIPOPROTEIN DIACYLGLYCERYL TRANSFERASE"/>
    <property type="match status" value="1"/>
</dbReference>
<dbReference type="Proteomes" id="UP000177434">
    <property type="component" value="Unassembled WGS sequence"/>
</dbReference>
<dbReference type="Gene3D" id="1.20.144.10">
    <property type="entry name" value="Phosphatidic acid phosphatase type 2/haloperoxidase"/>
    <property type="match status" value="1"/>
</dbReference>
<protein>
    <submittedName>
        <fullName evidence="8">Prolipoprotein diacylglyceryl transferase</fullName>
    </submittedName>
</protein>
<feature type="non-terminal residue" evidence="8">
    <location>
        <position position="1"/>
    </location>
</feature>
<evidence type="ECO:0000256" key="2">
    <source>
        <dbReference type="ARBA" id="ARBA00022475"/>
    </source>
</evidence>
<evidence type="ECO:0000313" key="8">
    <source>
        <dbReference type="EMBL" id="OGC44067.1"/>
    </source>
</evidence>
<reference evidence="8 9" key="1">
    <citation type="journal article" date="2016" name="Nat. Commun.">
        <title>Thousands of microbial genomes shed light on interconnected biogeochemical processes in an aquifer system.</title>
        <authorList>
            <person name="Anantharaman K."/>
            <person name="Brown C.T."/>
            <person name="Hug L.A."/>
            <person name="Sharon I."/>
            <person name="Castelle C.J."/>
            <person name="Probst A.J."/>
            <person name="Thomas B.C."/>
            <person name="Singh A."/>
            <person name="Wilkins M.J."/>
            <person name="Karaoz U."/>
            <person name="Brodie E.L."/>
            <person name="Williams K.H."/>
            <person name="Hubbard S.S."/>
            <person name="Banfield J.F."/>
        </authorList>
    </citation>
    <scope>NUCLEOTIDE SEQUENCE [LARGE SCALE GENOMIC DNA]</scope>
</reference>
<evidence type="ECO:0000256" key="1">
    <source>
        <dbReference type="ARBA" id="ARBA00007150"/>
    </source>
</evidence>
<dbReference type="PANTHER" id="PTHR30589:SF0">
    <property type="entry name" value="PHOSPHATIDYLGLYCEROL--PROLIPOPROTEIN DIACYLGLYCERYL TRANSFERASE"/>
    <property type="match status" value="1"/>
</dbReference>
<evidence type="ECO:0000256" key="5">
    <source>
        <dbReference type="ARBA" id="ARBA00022989"/>
    </source>
</evidence>
<feature type="transmembrane region" description="Helical" evidence="7">
    <location>
        <begin position="283"/>
        <end position="303"/>
    </location>
</feature>
<keyword evidence="3 8" id="KW-0808">Transferase</keyword>
<accession>A0A1F4UGM0</accession>
<keyword evidence="8" id="KW-0449">Lipoprotein</keyword>
<comment type="similarity">
    <text evidence="1">Belongs to the Lgt family.</text>
</comment>
<name>A0A1F4UGM0_9BACT</name>
<feature type="transmembrane region" description="Helical" evidence="7">
    <location>
        <begin position="310"/>
        <end position="340"/>
    </location>
</feature>
<feature type="transmembrane region" description="Helical" evidence="7">
    <location>
        <begin position="20"/>
        <end position="37"/>
    </location>
</feature>
<gene>
    <name evidence="8" type="ORF">A2400_00820</name>
</gene>
<evidence type="ECO:0000256" key="3">
    <source>
        <dbReference type="ARBA" id="ARBA00022679"/>
    </source>
</evidence>
<dbReference type="GO" id="GO:0042158">
    <property type="term" value="P:lipoprotein biosynthetic process"/>
    <property type="evidence" value="ECO:0007669"/>
    <property type="project" value="InterPro"/>
</dbReference>
<dbReference type="InterPro" id="IPR036938">
    <property type="entry name" value="PAP2/HPO_sf"/>
</dbReference>
<dbReference type="SUPFAM" id="SSF48317">
    <property type="entry name" value="Acid phosphatase/Vanadium-dependent haloperoxidase"/>
    <property type="match status" value="1"/>
</dbReference>
<feature type="transmembrane region" description="Helical" evidence="7">
    <location>
        <begin position="352"/>
        <end position="371"/>
    </location>
</feature>
<dbReference type="AlphaFoldDB" id="A0A1F4UGM0"/>
<dbReference type="EMBL" id="MEUN01000092">
    <property type="protein sequence ID" value="OGC44067.1"/>
    <property type="molecule type" value="Genomic_DNA"/>
</dbReference>